<protein>
    <submittedName>
        <fullName evidence="1">Uncharacterized protein</fullName>
    </submittedName>
</protein>
<sequence length="55" mass="6589">MTGFILKKGRHPVQLRTLFRSKSHPKSWSELRRDSYLCCLHVRRFKAVVKSKEDM</sequence>
<organism evidence="1 2">
    <name type="scientific">Caligus rogercresseyi</name>
    <name type="common">Sea louse</name>
    <dbReference type="NCBI Taxonomy" id="217165"/>
    <lineage>
        <taxon>Eukaryota</taxon>
        <taxon>Metazoa</taxon>
        <taxon>Ecdysozoa</taxon>
        <taxon>Arthropoda</taxon>
        <taxon>Crustacea</taxon>
        <taxon>Multicrustacea</taxon>
        <taxon>Hexanauplia</taxon>
        <taxon>Copepoda</taxon>
        <taxon>Siphonostomatoida</taxon>
        <taxon>Caligidae</taxon>
        <taxon>Caligus</taxon>
    </lineage>
</organism>
<keyword evidence="2" id="KW-1185">Reference proteome</keyword>
<dbReference type="Proteomes" id="UP000595437">
    <property type="component" value="Chromosome 14"/>
</dbReference>
<accession>A0A7T8GX25</accession>
<reference evidence="2" key="1">
    <citation type="submission" date="2021-01" db="EMBL/GenBank/DDBJ databases">
        <title>Caligus Genome Assembly.</title>
        <authorList>
            <person name="Gallardo-Escarate C."/>
        </authorList>
    </citation>
    <scope>NUCLEOTIDE SEQUENCE [LARGE SCALE GENOMIC DNA]</scope>
</reference>
<gene>
    <name evidence="1" type="ORF">FKW44_020277</name>
</gene>
<name>A0A7T8GX25_CALRO</name>
<evidence type="ECO:0000313" key="2">
    <source>
        <dbReference type="Proteomes" id="UP000595437"/>
    </source>
</evidence>
<dbReference type="EMBL" id="CP045903">
    <property type="protein sequence ID" value="QQP39404.1"/>
    <property type="molecule type" value="Genomic_DNA"/>
</dbReference>
<evidence type="ECO:0000313" key="1">
    <source>
        <dbReference type="EMBL" id="QQP39404.1"/>
    </source>
</evidence>
<proteinExistence type="predicted"/>
<dbReference type="AlphaFoldDB" id="A0A7T8GX25"/>